<dbReference type="Pfam" id="PF00679">
    <property type="entry name" value="EFG_C"/>
    <property type="match status" value="1"/>
</dbReference>
<dbReference type="AlphaFoldDB" id="A0A9P6NK13"/>
<dbReference type="Pfam" id="PF14492">
    <property type="entry name" value="EFG_III"/>
    <property type="match status" value="1"/>
</dbReference>
<dbReference type="SUPFAM" id="SSF52540">
    <property type="entry name" value="P-loop containing nucleoside triphosphate hydrolases"/>
    <property type="match status" value="1"/>
</dbReference>
<keyword evidence="6" id="KW-0342">GTP-binding</keyword>
<dbReference type="CDD" id="cd16261">
    <property type="entry name" value="EF2_snRNP_III"/>
    <property type="match status" value="1"/>
</dbReference>
<keyword evidence="4" id="KW-0547">Nucleotide-binding</keyword>
<dbReference type="PROSITE" id="PS51722">
    <property type="entry name" value="G_TR_2"/>
    <property type="match status" value="1"/>
</dbReference>
<dbReference type="PANTHER" id="PTHR42908">
    <property type="entry name" value="TRANSLATION ELONGATION FACTOR-RELATED"/>
    <property type="match status" value="1"/>
</dbReference>
<comment type="subcellular location">
    <subcellularLocation>
        <location evidence="1">Cytoplasm</location>
    </subcellularLocation>
</comment>
<dbReference type="GO" id="GO:0043022">
    <property type="term" value="F:ribosome binding"/>
    <property type="evidence" value="ECO:0007669"/>
    <property type="project" value="TreeGrafter"/>
</dbReference>
<dbReference type="GO" id="GO:1990904">
    <property type="term" value="C:ribonucleoprotein complex"/>
    <property type="evidence" value="ECO:0007669"/>
    <property type="project" value="TreeGrafter"/>
</dbReference>
<reference evidence="12" key="1">
    <citation type="submission" date="2013-11" db="EMBL/GenBank/DDBJ databases">
        <title>Genome sequence of the fusiform rust pathogen reveals effectors for host alternation and coevolution with pine.</title>
        <authorList>
            <consortium name="DOE Joint Genome Institute"/>
            <person name="Smith K."/>
            <person name="Pendleton A."/>
            <person name="Kubisiak T."/>
            <person name="Anderson C."/>
            <person name="Salamov A."/>
            <person name="Aerts A."/>
            <person name="Riley R."/>
            <person name="Clum A."/>
            <person name="Lindquist E."/>
            <person name="Ence D."/>
            <person name="Campbell M."/>
            <person name="Kronenberg Z."/>
            <person name="Feau N."/>
            <person name="Dhillon B."/>
            <person name="Hamelin R."/>
            <person name="Burleigh J."/>
            <person name="Smith J."/>
            <person name="Yandell M."/>
            <person name="Nelson C."/>
            <person name="Grigoriev I."/>
            <person name="Davis J."/>
        </authorList>
    </citation>
    <scope>NUCLEOTIDE SEQUENCE</scope>
    <source>
        <strain evidence="12">G11</strain>
    </source>
</reference>
<dbReference type="InterPro" id="IPR027417">
    <property type="entry name" value="P-loop_NTPase"/>
</dbReference>
<evidence type="ECO:0000256" key="6">
    <source>
        <dbReference type="ARBA" id="ARBA00023134"/>
    </source>
</evidence>
<protein>
    <recommendedName>
        <fullName evidence="8">Ribosome assembly protein 1</fullName>
    </recommendedName>
    <alternativeName>
        <fullName evidence="9">Elongation factor-like 1</fullName>
    </alternativeName>
</protein>
<dbReference type="InterPro" id="IPR035647">
    <property type="entry name" value="EFG_III/V"/>
</dbReference>
<evidence type="ECO:0000256" key="3">
    <source>
        <dbReference type="ARBA" id="ARBA00022517"/>
    </source>
</evidence>
<dbReference type="PRINTS" id="PR00315">
    <property type="entry name" value="ELONGATNFCT"/>
</dbReference>
<dbReference type="FunFam" id="3.90.1430.10:FF:000002">
    <property type="entry name" value="Elongation factor like GTPase 1"/>
    <property type="match status" value="1"/>
</dbReference>
<dbReference type="CDD" id="cd16268">
    <property type="entry name" value="EF2_II"/>
    <property type="match status" value="1"/>
</dbReference>
<evidence type="ECO:0000259" key="11">
    <source>
        <dbReference type="PROSITE" id="PS51722"/>
    </source>
</evidence>
<dbReference type="GO" id="GO:0003924">
    <property type="term" value="F:GTPase activity"/>
    <property type="evidence" value="ECO:0007669"/>
    <property type="project" value="InterPro"/>
</dbReference>
<evidence type="ECO:0000256" key="1">
    <source>
        <dbReference type="ARBA" id="ARBA00004496"/>
    </source>
</evidence>
<keyword evidence="2" id="KW-0963">Cytoplasm</keyword>
<dbReference type="FunFam" id="3.30.70.240:FF:000006">
    <property type="entry name" value="Elongation factor like GTPase 1"/>
    <property type="match status" value="1"/>
</dbReference>
<dbReference type="FunFam" id="3.30.70.870:FF:000002">
    <property type="entry name" value="Translation elongation factor 2"/>
    <property type="match status" value="1"/>
</dbReference>
<dbReference type="GO" id="GO:0005525">
    <property type="term" value="F:GTP binding"/>
    <property type="evidence" value="ECO:0007669"/>
    <property type="project" value="UniProtKB-KW"/>
</dbReference>
<dbReference type="Gene3D" id="3.30.230.10">
    <property type="match status" value="1"/>
</dbReference>
<organism evidence="12 13">
    <name type="scientific">Cronartium quercuum f. sp. fusiforme G11</name>
    <dbReference type="NCBI Taxonomy" id="708437"/>
    <lineage>
        <taxon>Eukaryota</taxon>
        <taxon>Fungi</taxon>
        <taxon>Dikarya</taxon>
        <taxon>Basidiomycota</taxon>
        <taxon>Pucciniomycotina</taxon>
        <taxon>Pucciniomycetes</taxon>
        <taxon>Pucciniales</taxon>
        <taxon>Coleosporiaceae</taxon>
        <taxon>Cronartium</taxon>
    </lineage>
</organism>
<evidence type="ECO:0000256" key="8">
    <source>
        <dbReference type="ARBA" id="ARBA00068031"/>
    </source>
</evidence>
<dbReference type="CDD" id="cd01885">
    <property type="entry name" value="EF2"/>
    <property type="match status" value="1"/>
</dbReference>
<dbReference type="OrthoDB" id="364892at2759"/>
<feature type="compositionally biased region" description="Polar residues" evidence="10">
    <location>
        <begin position="450"/>
        <end position="479"/>
    </location>
</feature>
<name>A0A9P6NK13_9BASI</name>
<dbReference type="InterPro" id="IPR020568">
    <property type="entry name" value="Ribosomal_Su5_D2-typ_SF"/>
</dbReference>
<accession>A0A9P6NK13</accession>
<keyword evidence="5" id="KW-0378">Hydrolase</keyword>
<proteinExistence type="predicted"/>
<dbReference type="CDD" id="cd04096">
    <property type="entry name" value="eEF2_snRNP_like_C"/>
    <property type="match status" value="1"/>
</dbReference>
<dbReference type="FunFam" id="3.40.50.300:FF:000746">
    <property type="entry name" value="Ribosome assembly protein 1"/>
    <property type="match status" value="1"/>
</dbReference>
<keyword evidence="13" id="KW-1185">Reference proteome</keyword>
<feature type="domain" description="Tr-type G" evidence="11">
    <location>
        <begin position="14"/>
        <end position="314"/>
    </location>
</feature>
<dbReference type="Gene3D" id="3.40.50.300">
    <property type="entry name" value="P-loop containing nucleotide triphosphate hydrolases"/>
    <property type="match status" value="1"/>
</dbReference>
<dbReference type="Gene3D" id="2.40.30.10">
    <property type="entry name" value="Translation factors"/>
    <property type="match status" value="1"/>
</dbReference>
<sequence length="1155" mass="128689">MTGVSPSTSSKPQVNIRNVCILAHVDHGKSSYADSLLAANNIISPRLAGKLRYLDSRPDEQERGITMKSSAVSLSYKILRKAADGQEQVEDFIINLIDTPGHVDFTSEVSTASRLCDGALILVDVVEGTINVLRQAWNEQLKPILVINKMDRLITELRLSPTEAYYHLVRLVEQVNAVMGSFFVTQRMEEDLKWREAQEQDHAKSTQSGKEEFQETDDTDIYFNPAKGDVLFSSAIDNWSFTISKFSDIWSKKLGIKEDKLERCLWGDYFFDQKTKMVLTKKQLNGRNGLKPMFVQFILDNLWAIYDAVLLNPDPLITQKIIKSLELKIRPQELKSKDYKSLLSSICSQWLPISTATFRTIAAKIPDPITSQSFRLPKILHPDTHDTSQVVSTNALEQDMYLGRDSEDSHIVIYVSKMFAVPTNELPQFQRRQLTANEMREKGRQARANLHSQAVQSDSPVLDSNTAITTSSDPLSGSSIALPPESLNPPDPPFGNEEVEKPAPDLSQPYEDEESLIGFARIYSGTVKVNQTLKCVLPRYNSKDSPEIRNTYIKEVTIENLYLIMGRSLTLVDEVKAGHVFGIGGLNGKVIRNATLCGFPLPHLSDVTEPSGKTLPVDSSTSSLINLAGVRLGSPPMVRVTLEPKQPSDMPKLVEGLRLLNQSDPCVETLIQDTGEHVILTSGEVHLERCLSDLRDRFAKIKIHASKPIVPFRETAIRTADLPPPKHHNLPRGTVSGTASNGLINYTIRAVPLPDKLTEYLLKSSDLIRHVTSRHRINQTRIDSPPAPGREIHSAVEVPDKISNSVSHGNHTPLTPSRPSANIEVSFWEGLDELYAQHQSASNDIDSEEMPGKIWAFGPKRTGPNILLDQLPCSTELQGLDSKKQPTSLGEELTIQDTSTKVNSTAASALYESGQPKKSIYSSIDIHDFDESIETAFQLTTLKGPLCAEPLMGMSFAIQSFELDMSKSSVESGCSLAIAASHNTNPVRSRWSQLTGELISSLQESMKNAMLDWSPRLLLAMYTCEIQATTDVLGKVYAVVSRRKGTIVSEEIKDGTTFYSIKAKLPVIESFGFNDELMKKTSGIALPQLIFDGFSPIDQDPFWVPKTEEELEDFGEKADKENLARKYMDAVRKRKGMFVEKKMVQHAEKQRTLKR</sequence>
<dbReference type="SMART" id="SM00838">
    <property type="entry name" value="EFG_C"/>
    <property type="match status" value="1"/>
</dbReference>
<dbReference type="EMBL" id="MU167276">
    <property type="protein sequence ID" value="KAG0145458.1"/>
    <property type="molecule type" value="Genomic_DNA"/>
</dbReference>
<dbReference type="InterPro" id="IPR041095">
    <property type="entry name" value="EFG_II"/>
</dbReference>
<dbReference type="GO" id="GO:0042256">
    <property type="term" value="P:cytosolic ribosome assembly"/>
    <property type="evidence" value="ECO:0007669"/>
    <property type="project" value="UniProtKB-ARBA"/>
</dbReference>
<evidence type="ECO:0000256" key="2">
    <source>
        <dbReference type="ARBA" id="ARBA00022490"/>
    </source>
</evidence>
<dbReference type="GO" id="GO:0005829">
    <property type="term" value="C:cytosol"/>
    <property type="evidence" value="ECO:0007669"/>
    <property type="project" value="TreeGrafter"/>
</dbReference>
<feature type="region of interest" description="Disordered" evidence="10">
    <location>
        <begin position="441"/>
        <end position="507"/>
    </location>
</feature>
<dbReference type="Gene3D" id="3.30.70.240">
    <property type="match status" value="1"/>
</dbReference>
<dbReference type="InterPro" id="IPR009000">
    <property type="entry name" value="Transl_B-barrel_sf"/>
</dbReference>
<dbReference type="Pfam" id="PF00009">
    <property type="entry name" value="GTP_EFTU"/>
    <property type="match status" value="1"/>
</dbReference>
<evidence type="ECO:0000256" key="7">
    <source>
        <dbReference type="ARBA" id="ARBA00048548"/>
    </source>
</evidence>
<dbReference type="InterPro" id="IPR000640">
    <property type="entry name" value="EFG_V-like"/>
</dbReference>
<evidence type="ECO:0000313" key="12">
    <source>
        <dbReference type="EMBL" id="KAG0145458.1"/>
    </source>
</evidence>
<keyword evidence="3" id="KW-0690">Ribosome biogenesis</keyword>
<evidence type="ECO:0000256" key="4">
    <source>
        <dbReference type="ARBA" id="ARBA00022741"/>
    </source>
</evidence>
<dbReference type="SUPFAM" id="SSF54211">
    <property type="entry name" value="Ribosomal protein S5 domain 2-like"/>
    <property type="match status" value="1"/>
</dbReference>
<evidence type="ECO:0000256" key="5">
    <source>
        <dbReference type="ARBA" id="ARBA00022801"/>
    </source>
</evidence>
<evidence type="ECO:0000256" key="9">
    <source>
        <dbReference type="ARBA" id="ARBA00081809"/>
    </source>
</evidence>
<evidence type="ECO:0000313" key="13">
    <source>
        <dbReference type="Proteomes" id="UP000886653"/>
    </source>
</evidence>
<dbReference type="InterPro" id="IPR014721">
    <property type="entry name" value="Ribsml_uS5_D2-typ_fold_subgr"/>
</dbReference>
<dbReference type="PANTHER" id="PTHR42908:SF3">
    <property type="entry name" value="ELONGATION FACTOR-LIKE GTPASE 1"/>
    <property type="match status" value="1"/>
</dbReference>
<dbReference type="CDD" id="cd01681">
    <property type="entry name" value="aeEF2_snRNP_like_IV"/>
    <property type="match status" value="1"/>
</dbReference>
<dbReference type="SUPFAM" id="SSF50447">
    <property type="entry name" value="Translation proteins"/>
    <property type="match status" value="1"/>
</dbReference>
<dbReference type="InterPro" id="IPR000795">
    <property type="entry name" value="T_Tr_GTP-bd_dom"/>
</dbReference>
<dbReference type="Gene3D" id="3.30.70.870">
    <property type="entry name" value="Elongation Factor G (Translational Gtpase), domain 3"/>
    <property type="match status" value="1"/>
</dbReference>
<gene>
    <name evidence="12" type="ORF">CROQUDRAFT_93827</name>
</gene>
<comment type="caution">
    <text evidence="12">The sequence shown here is derived from an EMBL/GenBank/DDBJ whole genome shotgun (WGS) entry which is preliminary data.</text>
</comment>
<dbReference type="Proteomes" id="UP000886653">
    <property type="component" value="Unassembled WGS sequence"/>
</dbReference>
<comment type="catalytic activity">
    <reaction evidence="7">
        <text>GTP + H2O = GDP + phosphate + H(+)</text>
        <dbReference type="Rhea" id="RHEA:19669"/>
        <dbReference type="ChEBI" id="CHEBI:15377"/>
        <dbReference type="ChEBI" id="CHEBI:15378"/>
        <dbReference type="ChEBI" id="CHEBI:37565"/>
        <dbReference type="ChEBI" id="CHEBI:43474"/>
        <dbReference type="ChEBI" id="CHEBI:58189"/>
    </reaction>
</comment>
<dbReference type="SUPFAM" id="SSF54980">
    <property type="entry name" value="EF-G C-terminal domain-like"/>
    <property type="match status" value="2"/>
</dbReference>
<dbReference type="Gene3D" id="3.90.1430.10">
    <property type="entry name" value="Yeast translation eEF2 (G' domain)"/>
    <property type="match status" value="1"/>
</dbReference>
<evidence type="ECO:0000256" key="10">
    <source>
        <dbReference type="SAM" id="MobiDB-lite"/>
    </source>
</evidence>